<dbReference type="PANTHER" id="PTHR30612:SF0">
    <property type="entry name" value="CHLOROPLAST PROTEIN-TRANSPORTING ATPASE"/>
    <property type="match status" value="1"/>
</dbReference>
<dbReference type="GO" id="GO:0017038">
    <property type="term" value="P:protein import"/>
    <property type="evidence" value="ECO:0007669"/>
    <property type="project" value="InterPro"/>
</dbReference>
<reference evidence="17 18" key="2">
    <citation type="submission" date="2016-09" db="EMBL/GenBank/DDBJ databases">
        <title>Lactobacillus reuteri KLR3005, genome sequencing and assembly.</title>
        <authorList>
            <person name="Lee J.-Y."/>
            <person name="Kim E.B."/>
            <person name="Choi Y.-J."/>
        </authorList>
    </citation>
    <scope>NUCLEOTIDE SEQUENCE [LARGE SCALE GENOMIC DNA]</scope>
    <source>
        <strain evidence="17 18">KLR3005</strain>
    </source>
</reference>
<dbReference type="SMART" id="SM00958">
    <property type="entry name" value="SecA_PP_bind"/>
    <property type="match status" value="1"/>
</dbReference>
<comment type="similarity">
    <text evidence="2 12">Belongs to the SecA family.</text>
</comment>
<keyword evidence="7 12" id="KW-0067">ATP-binding</keyword>
<evidence type="ECO:0000256" key="8">
    <source>
        <dbReference type="ARBA" id="ARBA00022927"/>
    </source>
</evidence>
<dbReference type="InterPro" id="IPR036266">
    <property type="entry name" value="SecA_Wing/Scaffold_sf"/>
</dbReference>
<dbReference type="NCBIfam" id="TIGR03714">
    <property type="entry name" value="secA2"/>
    <property type="match status" value="1"/>
</dbReference>
<gene>
    <name evidence="16" type="primary">secA2</name>
    <name evidence="12" type="synonym">secA</name>
    <name evidence="17" type="ORF">BHL82_07695</name>
    <name evidence="16" type="ORF">LRLP16767_LRPG3B_00928</name>
</gene>
<keyword evidence="16" id="KW-0347">Helicase</keyword>
<dbReference type="InterPro" id="IPR020937">
    <property type="entry name" value="SecA_CS"/>
</dbReference>
<proteinExistence type="inferred from homology"/>
<dbReference type="Pfam" id="PF07517">
    <property type="entry name" value="SecA_DEAD"/>
    <property type="match status" value="1"/>
</dbReference>
<feature type="domain" description="Helicase ATP-binding" evidence="13">
    <location>
        <begin position="79"/>
        <end position="245"/>
    </location>
</feature>
<dbReference type="SUPFAM" id="SSF81886">
    <property type="entry name" value="Helical scaffold and wing domains of SecA"/>
    <property type="match status" value="1"/>
</dbReference>
<dbReference type="AlphaFoldDB" id="A0A0U5JMU8"/>
<evidence type="ECO:0000259" key="15">
    <source>
        <dbReference type="PROSITE" id="PS51196"/>
    </source>
</evidence>
<dbReference type="InterPro" id="IPR000185">
    <property type="entry name" value="SecA"/>
</dbReference>
<dbReference type="PANTHER" id="PTHR30612">
    <property type="entry name" value="SECA INNER MEMBRANE COMPONENT OF SEC PROTEIN SECRETION SYSTEM"/>
    <property type="match status" value="1"/>
</dbReference>
<dbReference type="CDD" id="cd17928">
    <property type="entry name" value="DEXDc_SecA"/>
    <property type="match status" value="1"/>
</dbReference>
<dbReference type="InterPro" id="IPR001650">
    <property type="entry name" value="Helicase_C-like"/>
</dbReference>
<dbReference type="InterPro" id="IPR044722">
    <property type="entry name" value="SecA_SF2_C"/>
</dbReference>
<evidence type="ECO:0000256" key="5">
    <source>
        <dbReference type="ARBA" id="ARBA00022490"/>
    </source>
</evidence>
<dbReference type="SMART" id="SM00957">
    <property type="entry name" value="SecA_DEAD"/>
    <property type="match status" value="1"/>
</dbReference>
<evidence type="ECO:0000256" key="11">
    <source>
        <dbReference type="ARBA" id="ARBA00023136"/>
    </source>
</evidence>
<keyword evidence="16" id="KW-0378">Hydrolase</keyword>
<dbReference type="PROSITE" id="PS51194">
    <property type="entry name" value="HELICASE_CTER"/>
    <property type="match status" value="1"/>
</dbReference>
<name>A0A0U5JMU8_LIMRT</name>
<comment type="function">
    <text evidence="12">Part of the Sec protein translocase complex. Interacts with the SecYEG preprotein conducting channel. Has a central role in coupling the hydrolysis of ATP to the transfer of proteins into and across the cell membrane, serving as an ATP-driven molecular motor driving the stepwise translocation of polypeptide chains across the membrane.</text>
</comment>
<dbReference type="Gene3D" id="3.90.1440.10">
    <property type="entry name" value="SecA, preprotein cross-linking domain"/>
    <property type="match status" value="1"/>
</dbReference>
<dbReference type="InterPro" id="IPR011115">
    <property type="entry name" value="SecA_DEAD"/>
</dbReference>
<evidence type="ECO:0000256" key="9">
    <source>
        <dbReference type="ARBA" id="ARBA00022967"/>
    </source>
</evidence>
<evidence type="ECO:0000313" key="17">
    <source>
        <dbReference type="EMBL" id="OTA83652.1"/>
    </source>
</evidence>
<dbReference type="InterPro" id="IPR014018">
    <property type="entry name" value="SecA_motor_DEAD"/>
</dbReference>
<keyword evidence="11 12" id="KW-0472">Membrane</keyword>
<evidence type="ECO:0000259" key="13">
    <source>
        <dbReference type="PROSITE" id="PS51192"/>
    </source>
</evidence>
<feature type="domain" description="Helicase C-terminal" evidence="14">
    <location>
        <begin position="409"/>
        <end position="580"/>
    </location>
</feature>
<dbReference type="InterPro" id="IPR011116">
    <property type="entry name" value="SecA_Wing/Scaffold"/>
</dbReference>
<dbReference type="EMBL" id="MIMU01000104">
    <property type="protein sequence ID" value="OTA83652.1"/>
    <property type="molecule type" value="Genomic_DNA"/>
</dbReference>
<accession>A0A0U5JMU8</accession>
<dbReference type="SUPFAM" id="SSF81767">
    <property type="entry name" value="Pre-protein crosslinking domain of SecA"/>
    <property type="match status" value="1"/>
</dbReference>
<dbReference type="GO" id="GO:0006605">
    <property type="term" value="P:protein targeting"/>
    <property type="evidence" value="ECO:0007669"/>
    <property type="project" value="UniProtKB-UniRule"/>
</dbReference>
<evidence type="ECO:0000256" key="10">
    <source>
        <dbReference type="ARBA" id="ARBA00023010"/>
    </source>
</evidence>
<keyword evidence="3 12" id="KW-0813">Transport</keyword>
<dbReference type="NCBIfam" id="NF006630">
    <property type="entry name" value="PRK09200.1"/>
    <property type="match status" value="1"/>
</dbReference>
<dbReference type="HAMAP" id="MF_01382">
    <property type="entry name" value="SecA"/>
    <property type="match status" value="1"/>
</dbReference>
<dbReference type="GO" id="GO:0005524">
    <property type="term" value="F:ATP binding"/>
    <property type="evidence" value="ECO:0007669"/>
    <property type="project" value="UniProtKB-UniRule"/>
</dbReference>
<dbReference type="GO" id="GO:0005886">
    <property type="term" value="C:plasma membrane"/>
    <property type="evidence" value="ECO:0007669"/>
    <property type="project" value="UniProtKB-SubCell"/>
</dbReference>
<evidence type="ECO:0000256" key="2">
    <source>
        <dbReference type="ARBA" id="ARBA00007650"/>
    </source>
</evidence>
<comment type="subcellular location">
    <subcellularLocation>
        <location evidence="12">Cell membrane</location>
        <topology evidence="12">Peripheral membrane protein</topology>
        <orientation evidence="12">Cytoplasmic side</orientation>
    </subcellularLocation>
    <subcellularLocation>
        <location evidence="12">Cytoplasm</location>
    </subcellularLocation>
    <subcellularLocation>
        <location evidence="1">Membrane</location>
        <topology evidence="1">Peripheral membrane protein</topology>
    </subcellularLocation>
    <text evidence="12">Distribution is 50-50.</text>
</comment>
<dbReference type="CDD" id="cd18803">
    <property type="entry name" value="SF2_C_secA"/>
    <property type="match status" value="1"/>
</dbReference>
<dbReference type="GO" id="GO:0005829">
    <property type="term" value="C:cytosol"/>
    <property type="evidence" value="ECO:0007669"/>
    <property type="project" value="TreeGrafter"/>
</dbReference>
<dbReference type="EC" id="7.4.2.8" evidence="12"/>
<dbReference type="InterPro" id="IPR036670">
    <property type="entry name" value="SecA_X-link_sf"/>
</dbReference>
<feature type="domain" description="SecA family profile" evidence="15">
    <location>
        <begin position="1"/>
        <end position="567"/>
    </location>
</feature>
<reference evidence="16" key="1">
    <citation type="submission" date="2015-10" db="EMBL/GenBank/DDBJ databases">
        <authorList>
            <person name="Gilbert D.G."/>
        </authorList>
    </citation>
    <scope>NUCLEOTIDE SEQUENCE</scope>
    <source>
        <strain evidence="16">Pg-3b</strain>
    </source>
</reference>
<dbReference type="EMBL" id="LN887247">
    <property type="protein sequence ID" value="CUR37135.1"/>
    <property type="molecule type" value="Genomic_DNA"/>
</dbReference>
<feature type="binding site" evidence="12">
    <location>
        <position position="77"/>
    </location>
    <ligand>
        <name>ATP</name>
        <dbReference type="ChEBI" id="CHEBI:30616"/>
    </ligand>
</feature>
<evidence type="ECO:0000259" key="14">
    <source>
        <dbReference type="PROSITE" id="PS51194"/>
    </source>
</evidence>
<keyword evidence="8 12" id="KW-0653">Protein transport</keyword>
<protein>
    <recommendedName>
        <fullName evidence="12">Protein translocase subunit SecA</fullName>
        <ecNumber evidence="12">7.4.2.8</ecNumber>
    </recommendedName>
</protein>
<evidence type="ECO:0000256" key="4">
    <source>
        <dbReference type="ARBA" id="ARBA00022475"/>
    </source>
</evidence>
<dbReference type="GO" id="GO:0065002">
    <property type="term" value="P:intracellular protein transmembrane transport"/>
    <property type="evidence" value="ECO:0007669"/>
    <property type="project" value="UniProtKB-UniRule"/>
</dbReference>
<dbReference type="InterPro" id="IPR011130">
    <property type="entry name" value="SecA_preprotein_X-link_dom"/>
</dbReference>
<dbReference type="Pfam" id="PF01043">
    <property type="entry name" value="SecA_PP_bind"/>
    <property type="match status" value="1"/>
</dbReference>
<dbReference type="FunFam" id="3.40.50.300:FF:000429">
    <property type="entry name" value="Preprotein translocase subunit SecA"/>
    <property type="match status" value="1"/>
</dbReference>
<keyword evidence="9 12" id="KW-1278">Translocase</keyword>
<dbReference type="Pfam" id="PF07516">
    <property type="entry name" value="SecA_SW"/>
    <property type="match status" value="1"/>
</dbReference>
<dbReference type="Gene3D" id="1.10.3060.10">
    <property type="entry name" value="Helical scaffold and wing domains of SecA"/>
    <property type="match status" value="1"/>
</dbReference>
<evidence type="ECO:0000256" key="1">
    <source>
        <dbReference type="ARBA" id="ARBA00004170"/>
    </source>
</evidence>
<keyword evidence="10 12" id="KW-0811">Translocation</keyword>
<organism evidence="16">
    <name type="scientific">Limosilactobacillus reuteri</name>
    <name type="common">Lactobacillus reuteri</name>
    <dbReference type="NCBI Taxonomy" id="1598"/>
    <lineage>
        <taxon>Bacteria</taxon>
        <taxon>Bacillati</taxon>
        <taxon>Bacillota</taxon>
        <taxon>Bacilli</taxon>
        <taxon>Lactobacillales</taxon>
        <taxon>Lactobacillaceae</taxon>
        <taxon>Limosilactobacillus</taxon>
    </lineage>
</organism>
<evidence type="ECO:0000313" key="18">
    <source>
        <dbReference type="Proteomes" id="UP000194286"/>
    </source>
</evidence>
<feature type="binding site" evidence="12">
    <location>
        <begin position="95"/>
        <end position="99"/>
    </location>
    <ligand>
        <name>ATP</name>
        <dbReference type="ChEBI" id="CHEBI:30616"/>
    </ligand>
</feature>
<dbReference type="InterPro" id="IPR014001">
    <property type="entry name" value="Helicase_ATP-bd"/>
</dbReference>
<comment type="catalytic activity">
    <reaction evidence="12">
        <text>ATP + H2O + cellular proteinSide 1 = ADP + phosphate + cellular proteinSide 2.</text>
        <dbReference type="EC" id="7.4.2.8"/>
    </reaction>
</comment>
<dbReference type="GO" id="GO:0008564">
    <property type="term" value="F:protein-exporting ATPase activity"/>
    <property type="evidence" value="ECO:0007669"/>
    <property type="project" value="UniProtKB-EC"/>
</dbReference>
<dbReference type="Proteomes" id="UP000194286">
    <property type="component" value="Unassembled WGS sequence"/>
</dbReference>
<dbReference type="PRINTS" id="PR00906">
    <property type="entry name" value="SECA"/>
</dbReference>
<dbReference type="InterPro" id="IPR022490">
    <property type="entry name" value="SecA2"/>
</dbReference>
<evidence type="ECO:0000256" key="3">
    <source>
        <dbReference type="ARBA" id="ARBA00022448"/>
    </source>
</evidence>
<dbReference type="Gene3D" id="3.40.50.300">
    <property type="entry name" value="P-loop containing nucleotide triphosphate hydrolases"/>
    <property type="match status" value="2"/>
</dbReference>
<evidence type="ECO:0000256" key="12">
    <source>
        <dbReference type="HAMAP-Rule" id="MF_01382"/>
    </source>
</evidence>
<dbReference type="RefSeq" id="WP_086132049.1">
    <property type="nucleotide sequence ID" value="NZ_JBNPNS010000031.1"/>
</dbReference>
<evidence type="ECO:0000313" key="16">
    <source>
        <dbReference type="EMBL" id="CUR37135.1"/>
    </source>
</evidence>
<dbReference type="GO" id="GO:0031522">
    <property type="term" value="C:cell envelope Sec protein transport complex"/>
    <property type="evidence" value="ECO:0007669"/>
    <property type="project" value="TreeGrafter"/>
</dbReference>
<dbReference type="SUPFAM" id="SSF52540">
    <property type="entry name" value="P-loop containing nucleoside triphosphate hydrolases"/>
    <property type="match status" value="2"/>
</dbReference>
<dbReference type="InterPro" id="IPR027417">
    <property type="entry name" value="P-loop_NTPase"/>
</dbReference>
<dbReference type="Pfam" id="PF21090">
    <property type="entry name" value="P-loop_SecA"/>
    <property type="match status" value="2"/>
</dbReference>
<keyword evidence="4 12" id="KW-1003">Cell membrane</keyword>
<keyword evidence="6 12" id="KW-0547">Nucleotide-binding</keyword>
<dbReference type="PROSITE" id="PS51192">
    <property type="entry name" value="HELICASE_ATP_BIND_1"/>
    <property type="match status" value="1"/>
</dbReference>
<dbReference type="PROSITE" id="PS51196">
    <property type="entry name" value="SECA_MOTOR_DEAD"/>
    <property type="match status" value="1"/>
</dbReference>
<dbReference type="GO" id="GO:0043952">
    <property type="term" value="P:protein transport by the Sec complex"/>
    <property type="evidence" value="ECO:0007669"/>
    <property type="project" value="TreeGrafter"/>
</dbReference>
<comment type="subunit">
    <text evidence="12">Monomer and homodimer. Part of the essential Sec protein translocation apparatus which comprises SecA, SecYEG and auxiliary proteins SecDF. Other proteins may also be involved.</text>
</comment>
<evidence type="ECO:0000256" key="7">
    <source>
        <dbReference type="ARBA" id="ARBA00022840"/>
    </source>
</evidence>
<feature type="binding site" evidence="12">
    <location>
        <position position="490"/>
    </location>
    <ligand>
        <name>ATP</name>
        <dbReference type="ChEBI" id="CHEBI:30616"/>
    </ligand>
</feature>
<dbReference type="GO" id="GO:0004386">
    <property type="term" value="F:helicase activity"/>
    <property type="evidence" value="ECO:0007669"/>
    <property type="project" value="UniProtKB-KW"/>
</dbReference>
<sequence>MTHPNFRLQKVKHTLAKVNALANEMRGMSDEDLKHQTVLLKKELANGKTVDDILPRAFATIREADYRILGMFPYDVQVMGAIVLNQGNIAEMKTGEGKTLTATMPLYLNALTGKGAMLLTPNGYLAQRDKEQLQPVYEWLGLTVSLGFEPDDQEKKTTPAIKRSWYNADITYTTASSLAFDYLFNNLATRREDQYLRPFNYVIIDEVDAILLDEATSPFVVSSRPTVQSNLYGLADEFVHTLQPKIDYKLNEDQDAVWLTLHGIRQAQRFFRVPDLFVSETREIYRHIALALRAHFIMKNGHDYLVSEGEVVLLDEANGRLKRGVRVNTGLHQAIEAKEHVDLTPNQQVAASITFPSLFGLFNKISGMSGTAKSDEHEFFEVYKMRVIQIPTRKPVIRRDYPGEIYVTTRQKLIHALDEAIDLHKAGRPILLVAGSVENSEIISELLLDRGIPHNVLNAFNAAREAAIVKDAGQKGAVTVATNMAGRGTDIKLGAGVKELGGLAVIGTEMLPTRVKLQLAGRAGRQGDPGSSKFYISLEDSYLAQNSTKRFKNYYRRLQRRSTNKRLKSPRLKMSITMLKDRVAANQQMSRSNVNKNEAALKIQRRNLYQLRDQLMDNPHLERVVGKWLHRGIALYLATKSQWNAHDLQRLMNQHFTYEIVKLPTDLEYTTANLQTYLEQFCQTTLKKHAKVLINNQQLNQFYRTALLNALDSSWMDQMDYLSKLTTRVQPWGNTQRNPSFLYQEKAYQAFEKMFDHAAQRTVDNLMLSTISLNDDNNLVVHFN</sequence>
<evidence type="ECO:0000256" key="6">
    <source>
        <dbReference type="ARBA" id="ARBA00022741"/>
    </source>
</evidence>
<keyword evidence="5 12" id="KW-0963">Cytoplasm</keyword>
<dbReference type="PROSITE" id="PS01312">
    <property type="entry name" value="SECA"/>
    <property type="match status" value="1"/>
</dbReference>